<proteinExistence type="predicted"/>
<keyword evidence="2" id="KW-0808">Transferase</keyword>
<accession>A0A376MJU3</accession>
<protein>
    <submittedName>
        <fullName evidence="2">Glutathione S-transferase</fullName>
    </submittedName>
</protein>
<dbReference type="AlphaFoldDB" id="A0A376MJU3"/>
<evidence type="ECO:0000313" key="3">
    <source>
        <dbReference type="Proteomes" id="UP000254817"/>
    </source>
</evidence>
<evidence type="ECO:0000313" key="2">
    <source>
        <dbReference type="EMBL" id="STG50195.1"/>
    </source>
</evidence>
<feature type="region of interest" description="Disordered" evidence="1">
    <location>
        <begin position="32"/>
        <end position="64"/>
    </location>
</feature>
<sequence length="64" mass="7420">MMPQSFLDAGSYKHVQRWAKEVGERPAVKRGRIVNRTNGPLNEQLHERHDASDFETNTEDKRQG</sequence>
<evidence type="ECO:0000256" key="1">
    <source>
        <dbReference type="SAM" id="MobiDB-lite"/>
    </source>
</evidence>
<feature type="compositionally biased region" description="Basic and acidic residues" evidence="1">
    <location>
        <begin position="44"/>
        <end position="64"/>
    </location>
</feature>
<dbReference type="EMBL" id="UGAW01000001">
    <property type="protein sequence ID" value="STG50195.1"/>
    <property type="molecule type" value="Genomic_DNA"/>
</dbReference>
<name>A0A376MJU3_ECOLX</name>
<organism evidence="2 3">
    <name type="scientific">Escherichia coli</name>
    <dbReference type="NCBI Taxonomy" id="562"/>
    <lineage>
        <taxon>Bacteria</taxon>
        <taxon>Pseudomonadati</taxon>
        <taxon>Pseudomonadota</taxon>
        <taxon>Gammaproteobacteria</taxon>
        <taxon>Enterobacterales</taxon>
        <taxon>Enterobacteriaceae</taxon>
        <taxon>Escherichia</taxon>
    </lineage>
</organism>
<dbReference type="SUPFAM" id="SSF47616">
    <property type="entry name" value="GST C-terminal domain-like"/>
    <property type="match status" value="1"/>
</dbReference>
<reference evidence="2 3" key="1">
    <citation type="submission" date="2018-06" db="EMBL/GenBank/DDBJ databases">
        <authorList>
            <consortium name="Pathogen Informatics"/>
            <person name="Doyle S."/>
        </authorList>
    </citation>
    <scope>NUCLEOTIDE SEQUENCE [LARGE SCALE GENOMIC DNA]</scope>
    <source>
        <strain evidence="2 3">NCTC11112</strain>
    </source>
</reference>
<dbReference type="InterPro" id="IPR036282">
    <property type="entry name" value="Glutathione-S-Trfase_C_sf"/>
</dbReference>
<dbReference type="GO" id="GO:0016740">
    <property type="term" value="F:transferase activity"/>
    <property type="evidence" value="ECO:0007669"/>
    <property type="project" value="UniProtKB-KW"/>
</dbReference>
<dbReference type="Gene3D" id="1.20.1050.10">
    <property type="match status" value="1"/>
</dbReference>
<dbReference type="Proteomes" id="UP000254817">
    <property type="component" value="Unassembled WGS sequence"/>
</dbReference>
<gene>
    <name evidence="2" type="primary">yghU_2</name>
    <name evidence="2" type="ORF">NCTC11112_00595</name>
</gene>